<dbReference type="InterPro" id="IPR050109">
    <property type="entry name" value="HTH-type_TetR-like_transc_reg"/>
</dbReference>
<dbReference type="PANTHER" id="PTHR30055">
    <property type="entry name" value="HTH-TYPE TRANSCRIPTIONAL REGULATOR RUTR"/>
    <property type="match status" value="1"/>
</dbReference>
<evidence type="ECO:0000256" key="4">
    <source>
        <dbReference type="PROSITE-ProRule" id="PRU00335"/>
    </source>
</evidence>
<dbReference type="Gene3D" id="1.10.357.10">
    <property type="entry name" value="Tetracycline Repressor, domain 2"/>
    <property type="match status" value="1"/>
</dbReference>
<dbReference type="EMBL" id="FNZZ01000003">
    <property type="protein sequence ID" value="SEL32411.1"/>
    <property type="molecule type" value="Genomic_DNA"/>
</dbReference>
<dbReference type="PANTHER" id="PTHR30055:SF234">
    <property type="entry name" value="HTH-TYPE TRANSCRIPTIONAL REGULATOR BETI"/>
    <property type="match status" value="1"/>
</dbReference>
<dbReference type="Proteomes" id="UP000199214">
    <property type="component" value="Unassembled WGS sequence"/>
</dbReference>
<gene>
    <name evidence="6" type="ORF">SAMN05216382_1797</name>
</gene>
<dbReference type="PROSITE" id="PS50977">
    <property type="entry name" value="HTH_TETR_2"/>
    <property type="match status" value="1"/>
</dbReference>
<evidence type="ECO:0000313" key="7">
    <source>
        <dbReference type="Proteomes" id="UP000199214"/>
    </source>
</evidence>
<dbReference type="InterPro" id="IPR001647">
    <property type="entry name" value="HTH_TetR"/>
</dbReference>
<dbReference type="STRING" id="1855283.SAMN05216382_1797"/>
<organism evidence="6 7">
    <name type="scientific">Sphingomonas palmae</name>
    <dbReference type="NCBI Taxonomy" id="1855283"/>
    <lineage>
        <taxon>Bacteria</taxon>
        <taxon>Pseudomonadati</taxon>
        <taxon>Pseudomonadota</taxon>
        <taxon>Alphaproteobacteria</taxon>
        <taxon>Sphingomonadales</taxon>
        <taxon>Sphingomonadaceae</taxon>
        <taxon>Sphingomonas</taxon>
    </lineage>
</organism>
<dbReference type="Pfam" id="PF00440">
    <property type="entry name" value="TetR_N"/>
    <property type="match status" value="1"/>
</dbReference>
<feature type="domain" description="HTH tetR-type" evidence="5">
    <location>
        <begin position="12"/>
        <end position="73"/>
    </location>
</feature>
<sequence length="222" mass="24375">MHAITPPASRGNTTRNELKRAARRLFAERGIAAVGMREVVETAGQRNAAAVHYHFGSKDDLLRELLVDGAALIDAGRREMFDALEAEGTPRLRDVVRAMVLPIVAFSGPTGEHETYFRFIVNVQNERRALFRDTVPEHSEGFRRFVAHVHRLLAPLPAATINQRILFASLSLQTLVAAREASLDRLGSGDHHFWSRADALAGLLDAVEAILVGARDANAARA</sequence>
<feature type="DNA-binding region" description="H-T-H motif" evidence="4">
    <location>
        <begin position="36"/>
        <end position="55"/>
    </location>
</feature>
<accession>A0A1H7P9G4</accession>
<keyword evidence="7" id="KW-1185">Reference proteome</keyword>
<evidence type="ECO:0000313" key="6">
    <source>
        <dbReference type="EMBL" id="SEL32411.1"/>
    </source>
</evidence>
<dbReference type="AlphaFoldDB" id="A0A1H7P9G4"/>
<keyword evidence="2 4" id="KW-0238">DNA-binding</keyword>
<keyword evidence="1" id="KW-0805">Transcription regulation</keyword>
<keyword evidence="3" id="KW-0804">Transcription</keyword>
<proteinExistence type="predicted"/>
<evidence type="ECO:0000256" key="2">
    <source>
        <dbReference type="ARBA" id="ARBA00023125"/>
    </source>
</evidence>
<reference evidence="7" key="1">
    <citation type="submission" date="2016-10" db="EMBL/GenBank/DDBJ databases">
        <authorList>
            <person name="Varghese N."/>
            <person name="Submissions S."/>
        </authorList>
    </citation>
    <scope>NUCLEOTIDE SEQUENCE [LARGE SCALE GENOMIC DNA]</scope>
    <source>
        <strain evidence="7">JS21-1</strain>
    </source>
</reference>
<dbReference type="InterPro" id="IPR009057">
    <property type="entry name" value="Homeodomain-like_sf"/>
</dbReference>
<evidence type="ECO:0000256" key="1">
    <source>
        <dbReference type="ARBA" id="ARBA00023015"/>
    </source>
</evidence>
<protein>
    <submittedName>
        <fullName evidence="6">Transcriptional regulator, TetR family</fullName>
    </submittedName>
</protein>
<dbReference type="GO" id="GO:0003700">
    <property type="term" value="F:DNA-binding transcription factor activity"/>
    <property type="evidence" value="ECO:0007669"/>
    <property type="project" value="TreeGrafter"/>
</dbReference>
<dbReference type="SUPFAM" id="SSF46689">
    <property type="entry name" value="Homeodomain-like"/>
    <property type="match status" value="1"/>
</dbReference>
<evidence type="ECO:0000256" key="3">
    <source>
        <dbReference type="ARBA" id="ARBA00023163"/>
    </source>
</evidence>
<dbReference type="OrthoDB" id="2356263at2"/>
<dbReference type="RefSeq" id="WP_093005498.1">
    <property type="nucleotide sequence ID" value="NZ_FNZZ01000003.1"/>
</dbReference>
<dbReference type="GO" id="GO:0000976">
    <property type="term" value="F:transcription cis-regulatory region binding"/>
    <property type="evidence" value="ECO:0007669"/>
    <property type="project" value="TreeGrafter"/>
</dbReference>
<evidence type="ECO:0000259" key="5">
    <source>
        <dbReference type="PROSITE" id="PS50977"/>
    </source>
</evidence>
<name>A0A1H7P9G4_9SPHN</name>